<dbReference type="InterPro" id="IPR050662">
    <property type="entry name" value="Sec-metab_biosynth-thioest"/>
</dbReference>
<dbReference type="Gene3D" id="1.10.10.10">
    <property type="entry name" value="Winged helix-like DNA-binding domain superfamily/Winged helix DNA-binding domain"/>
    <property type="match status" value="1"/>
</dbReference>
<evidence type="ECO:0000313" key="2">
    <source>
        <dbReference type="EMBL" id="SNR97852.1"/>
    </source>
</evidence>
<proteinExistence type="predicted"/>
<dbReference type="Gene3D" id="3.60.15.10">
    <property type="entry name" value="Ribonuclease Z/Hydroxyacylglutathione hydrolase-like"/>
    <property type="match status" value="1"/>
</dbReference>
<dbReference type="RefSeq" id="WP_089295014.1">
    <property type="nucleotide sequence ID" value="NZ_BOMU01000050.1"/>
</dbReference>
<organism evidence="2 3">
    <name type="scientific">Actinoplanes regularis</name>
    <dbReference type="NCBI Taxonomy" id="52697"/>
    <lineage>
        <taxon>Bacteria</taxon>
        <taxon>Bacillati</taxon>
        <taxon>Actinomycetota</taxon>
        <taxon>Actinomycetes</taxon>
        <taxon>Micromonosporales</taxon>
        <taxon>Micromonosporaceae</taxon>
        <taxon>Actinoplanes</taxon>
    </lineage>
</organism>
<dbReference type="PANTHER" id="PTHR23131:SF0">
    <property type="entry name" value="ENDORIBONUCLEASE LACTB2"/>
    <property type="match status" value="1"/>
</dbReference>
<dbReference type="InterPro" id="IPR001279">
    <property type="entry name" value="Metallo-B-lactamas"/>
</dbReference>
<dbReference type="Proteomes" id="UP000198415">
    <property type="component" value="Unassembled WGS sequence"/>
</dbReference>
<evidence type="ECO:0000313" key="3">
    <source>
        <dbReference type="Proteomes" id="UP000198415"/>
    </source>
</evidence>
<reference evidence="2 3" key="1">
    <citation type="submission" date="2017-06" db="EMBL/GenBank/DDBJ databases">
        <authorList>
            <person name="Kim H.J."/>
            <person name="Triplett B.A."/>
        </authorList>
    </citation>
    <scope>NUCLEOTIDE SEQUENCE [LARGE SCALE GENOMIC DNA]</scope>
    <source>
        <strain evidence="2 3">DSM 43151</strain>
    </source>
</reference>
<dbReference type="OrthoDB" id="9788263at2"/>
<dbReference type="SUPFAM" id="SSF56281">
    <property type="entry name" value="Metallo-hydrolase/oxidoreductase"/>
    <property type="match status" value="1"/>
</dbReference>
<dbReference type="CDD" id="cd16278">
    <property type="entry name" value="metallo-hydrolase-like_MBL-fold"/>
    <property type="match status" value="1"/>
</dbReference>
<dbReference type="AlphaFoldDB" id="A0A239ARB1"/>
<gene>
    <name evidence="2" type="ORF">SAMN06264365_10853</name>
</gene>
<dbReference type="SMART" id="SM00849">
    <property type="entry name" value="Lactamase_B"/>
    <property type="match status" value="1"/>
</dbReference>
<keyword evidence="3" id="KW-1185">Reference proteome</keyword>
<accession>A0A239ARB1</accession>
<dbReference type="InterPro" id="IPR036866">
    <property type="entry name" value="RibonucZ/Hydroxyglut_hydro"/>
</dbReference>
<sequence length="272" mass="28965">MGGAEPTSAEVDRLPGWVSLLRAPNPGPMTLDGTNTWILRAPGAEFAAVVDPGPLDEGHLRRIADLGPFQFILITHGHHDHVEGAERLSELLGGTAVLAADPAHCRHGEPLDPRESLGGNGLEIQVLDTPGHTGDSVCFLVECEGERVMFTGDTILGRGTTVVAAPDGDLSSYLESLELLRTYGKVLMLPGHGPVRADTGALAEEYLDHRRERLAQVRAAMAAGARTPEAVVDVVYPDIDPRVRFAAEWSAAAQIDHLMRESAAGADGLDRL</sequence>
<dbReference type="EMBL" id="FZNR01000008">
    <property type="protein sequence ID" value="SNR97852.1"/>
    <property type="molecule type" value="Genomic_DNA"/>
</dbReference>
<dbReference type="Pfam" id="PF00753">
    <property type="entry name" value="Lactamase_B"/>
    <property type="match status" value="1"/>
</dbReference>
<dbReference type="PANTHER" id="PTHR23131">
    <property type="entry name" value="ENDORIBONUCLEASE LACTB2"/>
    <property type="match status" value="1"/>
</dbReference>
<feature type="domain" description="Metallo-beta-lactamase" evidence="1">
    <location>
        <begin position="33"/>
        <end position="192"/>
    </location>
</feature>
<protein>
    <submittedName>
        <fullName evidence="2">Glyoxylase, beta-lactamase superfamily II</fullName>
    </submittedName>
</protein>
<name>A0A239ARB1_9ACTN</name>
<evidence type="ECO:0000259" key="1">
    <source>
        <dbReference type="SMART" id="SM00849"/>
    </source>
</evidence>
<dbReference type="InterPro" id="IPR036388">
    <property type="entry name" value="WH-like_DNA-bd_sf"/>
</dbReference>